<dbReference type="SUPFAM" id="SSF46785">
    <property type="entry name" value="Winged helix' DNA-binding domain"/>
    <property type="match status" value="1"/>
</dbReference>
<evidence type="ECO:0000313" key="6">
    <source>
        <dbReference type="EMBL" id="BCE49909.1"/>
    </source>
</evidence>
<dbReference type="GO" id="GO:0003677">
    <property type="term" value="F:DNA binding"/>
    <property type="evidence" value="ECO:0007669"/>
    <property type="project" value="UniProtKB-KW"/>
</dbReference>
<dbReference type="PROSITE" id="PS51118">
    <property type="entry name" value="HTH_HXLR"/>
    <property type="match status" value="1"/>
</dbReference>
<dbReference type="Gene3D" id="1.10.10.10">
    <property type="entry name" value="Winged helix-like DNA-binding domain superfamily/Winged helix DNA-binding domain"/>
    <property type="match status" value="1"/>
</dbReference>
<dbReference type="InterPro" id="IPR002577">
    <property type="entry name" value="HTH_HxlR"/>
</dbReference>
<dbReference type="PANTHER" id="PTHR33204">
    <property type="entry name" value="TRANSCRIPTIONAL REGULATOR, MARR FAMILY"/>
    <property type="match status" value="1"/>
</dbReference>
<evidence type="ECO:0000256" key="2">
    <source>
        <dbReference type="ARBA" id="ARBA00023125"/>
    </source>
</evidence>
<evidence type="ECO:0000256" key="1">
    <source>
        <dbReference type="ARBA" id="ARBA00023015"/>
    </source>
</evidence>
<evidence type="ECO:0000256" key="3">
    <source>
        <dbReference type="ARBA" id="ARBA00023163"/>
    </source>
</evidence>
<dbReference type="GO" id="GO:0006355">
    <property type="term" value="P:regulation of DNA-templated transcription"/>
    <property type="evidence" value="ECO:0007669"/>
    <property type="project" value="UniProtKB-ARBA"/>
</dbReference>
<evidence type="ECO:0000259" key="4">
    <source>
        <dbReference type="PROSITE" id="PS51118"/>
    </source>
</evidence>
<dbReference type="CDD" id="cd00090">
    <property type="entry name" value="HTH_ARSR"/>
    <property type="match status" value="1"/>
</dbReference>
<feature type="domain" description="HTH hxlR-type" evidence="4">
    <location>
        <begin position="35"/>
        <end position="133"/>
    </location>
</feature>
<keyword evidence="3" id="KW-0804">Transcription</keyword>
<proteinExistence type="predicted"/>
<reference evidence="5" key="1">
    <citation type="submission" date="2020-05" db="EMBL/GenBank/DDBJ databases">
        <title>Complete genome sequence of Bradyrhizobium diazoefficiens XF1 isolated from soybean nodule.</title>
        <authorList>
            <person name="Noda R."/>
            <person name="Kakizaki K."/>
            <person name="Minamisawa K."/>
        </authorList>
    </citation>
    <scope>NUCLEOTIDE SEQUENCE</scope>
    <source>
        <strain evidence="5">XF1</strain>
    </source>
</reference>
<protein>
    <submittedName>
        <fullName evidence="6">Transcriptional regulator</fullName>
    </submittedName>
</protein>
<dbReference type="InterPro" id="IPR011991">
    <property type="entry name" value="ArsR-like_HTH"/>
</dbReference>
<organism evidence="6">
    <name type="scientific">Bradyrhizobium diazoefficiens</name>
    <dbReference type="NCBI Taxonomy" id="1355477"/>
    <lineage>
        <taxon>Bacteria</taxon>
        <taxon>Pseudomonadati</taxon>
        <taxon>Pseudomonadota</taxon>
        <taxon>Alphaproteobacteria</taxon>
        <taxon>Hyphomicrobiales</taxon>
        <taxon>Nitrobacteraceae</taxon>
        <taxon>Bradyrhizobium</taxon>
    </lineage>
</organism>
<dbReference type="InterPro" id="IPR036388">
    <property type="entry name" value="WH-like_DNA-bd_sf"/>
</dbReference>
<name>A0A809ZBX0_9BRAD</name>
<keyword evidence="1" id="KW-0805">Transcription regulation</keyword>
<dbReference type="AlphaFoldDB" id="A0A809ZBX0"/>
<dbReference type="PANTHER" id="PTHR33204:SF37">
    <property type="entry name" value="HTH-TYPE TRANSCRIPTIONAL REGULATOR YODB"/>
    <property type="match status" value="1"/>
</dbReference>
<dbReference type="InterPro" id="IPR036390">
    <property type="entry name" value="WH_DNA-bd_sf"/>
</dbReference>
<keyword evidence="2" id="KW-0238">DNA-binding</keyword>
<accession>A0A809ZBX0</accession>
<sequence length="148" mass="16807">MCSPDYAGVTGKRAGKRLQWIEDPKMKPDVYAANCPTRQILDRVGDKWAVLILLLLREEPMRFNQLRRTIEGISQKMLSQVLKSLERDGLIKRRAIATVPVTVEYSITQLGLTLAAAVDPLRDWAEQNLKDVLAAQRRYDAQKEEEAA</sequence>
<dbReference type="EMBL" id="AP023094">
    <property type="protein sequence ID" value="BCE49909.1"/>
    <property type="molecule type" value="Genomic_DNA"/>
</dbReference>
<reference evidence="6" key="2">
    <citation type="submission" date="2020-05" db="EMBL/GenBank/DDBJ databases">
        <title>Complete genome sequence of Bradyrhizobium diazoefficiens XF4 isolated from soybean nodule.</title>
        <authorList>
            <person name="Noda R."/>
            <person name="Kakizaki K."/>
            <person name="Minamisawa K."/>
        </authorList>
    </citation>
    <scope>NUCLEOTIDE SEQUENCE</scope>
    <source>
        <strain evidence="6">XF4</strain>
    </source>
</reference>
<evidence type="ECO:0000313" key="5">
    <source>
        <dbReference type="EMBL" id="BCE23649.1"/>
    </source>
</evidence>
<dbReference type="EMBL" id="AP023091">
    <property type="protein sequence ID" value="BCE23649.1"/>
    <property type="molecule type" value="Genomic_DNA"/>
</dbReference>
<gene>
    <name evidence="5" type="ORF">XF1B_63300</name>
    <name evidence="6" type="ORF">XF4B_62580</name>
</gene>
<dbReference type="Pfam" id="PF01638">
    <property type="entry name" value="HxlR"/>
    <property type="match status" value="1"/>
</dbReference>